<sequence length="102" mass="11876">MSSDLNKFILDGLDGNRRDLRNEPQFFSRWYFGGDTVMVWSGFCPSGGLDIALILTGINSSDYNAVFLLQLLFFQDHRNRTLLIFQQNTTVARRRHALWRTM</sequence>
<dbReference type="GO" id="GO:0003676">
    <property type="term" value="F:nucleic acid binding"/>
    <property type="evidence" value="ECO:0007669"/>
    <property type="project" value="InterPro"/>
</dbReference>
<accession>A0A016SPU7</accession>
<dbReference type="Proteomes" id="UP000024635">
    <property type="component" value="Unassembled WGS sequence"/>
</dbReference>
<comment type="caution">
    <text evidence="1">The sequence shown here is derived from an EMBL/GenBank/DDBJ whole genome shotgun (WGS) entry which is preliminary data.</text>
</comment>
<dbReference type="OrthoDB" id="8060176at2759"/>
<dbReference type="AlphaFoldDB" id="A0A016SPU7"/>
<gene>
    <name evidence="1" type="primary">Acey_s0192.g1371</name>
    <name evidence="1" type="ORF">Y032_0192g1371</name>
</gene>
<dbReference type="Gene3D" id="3.30.420.10">
    <property type="entry name" value="Ribonuclease H-like superfamily/Ribonuclease H"/>
    <property type="match status" value="1"/>
</dbReference>
<dbReference type="InterPro" id="IPR036397">
    <property type="entry name" value="RNaseH_sf"/>
</dbReference>
<dbReference type="EMBL" id="JARK01001528">
    <property type="protein sequence ID" value="EYB92605.1"/>
    <property type="molecule type" value="Genomic_DNA"/>
</dbReference>
<evidence type="ECO:0000313" key="2">
    <source>
        <dbReference type="Proteomes" id="UP000024635"/>
    </source>
</evidence>
<keyword evidence="2" id="KW-1185">Reference proteome</keyword>
<proteinExistence type="predicted"/>
<name>A0A016SPU7_9BILA</name>
<organism evidence="1 2">
    <name type="scientific">Ancylostoma ceylanicum</name>
    <dbReference type="NCBI Taxonomy" id="53326"/>
    <lineage>
        <taxon>Eukaryota</taxon>
        <taxon>Metazoa</taxon>
        <taxon>Ecdysozoa</taxon>
        <taxon>Nematoda</taxon>
        <taxon>Chromadorea</taxon>
        <taxon>Rhabditida</taxon>
        <taxon>Rhabditina</taxon>
        <taxon>Rhabditomorpha</taxon>
        <taxon>Strongyloidea</taxon>
        <taxon>Ancylostomatidae</taxon>
        <taxon>Ancylostomatinae</taxon>
        <taxon>Ancylostoma</taxon>
    </lineage>
</organism>
<reference evidence="2" key="1">
    <citation type="journal article" date="2015" name="Nat. Genet.">
        <title>The genome and transcriptome of the zoonotic hookworm Ancylostoma ceylanicum identify infection-specific gene families.</title>
        <authorList>
            <person name="Schwarz E.M."/>
            <person name="Hu Y."/>
            <person name="Antoshechkin I."/>
            <person name="Miller M.M."/>
            <person name="Sternberg P.W."/>
            <person name="Aroian R.V."/>
        </authorList>
    </citation>
    <scope>NUCLEOTIDE SEQUENCE</scope>
    <source>
        <strain evidence="2">HY135</strain>
    </source>
</reference>
<protein>
    <submittedName>
        <fullName evidence="1">Uncharacterized protein</fullName>
    </submittedName>
</protein>
<evidence type="ECO:0000313" key="1">
    <source>
        <dbReference type="EMBL" id="EYB92605.1"/>
    </source>
</evidence>